<name>A0A174PGF5_9FIRM</name>
<dbReference type="EMBL" id="CZAB01000041">
    <property type="protein sequence ID" value="CUP60214.1"/>
    <property type="molecule type" value="Genomic_DNA"/>
</dbReference>
<accession>A0A174PGF5</accession>
<dbReference type="AlphaFoldDB" id="A0A174PGF5"/>
<evidence type="ECO:0000313" key="2">
    <source>
        <dbReference type="Proteomes" id="UP000095512"/>
    </source>
</evidence>
<reference evidence="1 2" key="1">
    <citation type="submission" date="2015-09" db="EMBL/GenBank/DDBJ databases">
        <authorList>
            <consortium name="Pathogen Informatics"/>
        </authorList>
    </citation>
    <scope>NUCLEOTIDE SEQUENCE [LARGE SCALE GENOMIC DNA]</scope>
    <source>
        <strain evidence="1 2">2789STDY5834865</strain>
    </source>
</reference>
<protein>
    <submittedName>
        <fullName evidence="1">Uncharacterized protein</fullName>
    </submittedName>
</protein>
<organism evidence="1 2">
    <name type="scientific">Enterocloster clostridioformis</name>
    <dbReference type="NCBI Taxonomy" id="1531"/>
    <lineage>
        <taxon>Bacteria</taxon>
        <taxon>Bacillati</taxon>
        <taxon>Bacillota</taxon>
        <taxon>Clostridia</taxon>
        <taxon>Lachnospirales</taxon>
        <taxon>Lachnospiraceae</taxon>
        <taxon>Enterocloster</taxon>
    </lineage>
</organism>
<proteinExistence type="predicted"/>
<dbReference type="Proteomes" id="UP000095512">
    <property type="component" value="Unassembled WGS sequence"/>
</dbReference>
<gene>
    <name evidence="1" type="ORF">ERS852480_03668</name>
</gene>
<dbReference type="RefSeq" id="WP_166433523.1">
    <property type="nucleotide sequence ID" value="NZ_CZAB01000041.1"/>
</dbReference>
<evidence type="ECO:0000313" key="1">
    <source>
        <dbReference type="EMBL" id="CUP60214.1"/>
    </source>
</evidence>
<sequence>MVAKAKEKKQPESPVYICSECGREISGDHVYIKTKRQTELHIHFGCMPGKQVRGPEVK</sequence>